<keyword evidence="3" id="KW-1185">Reference proteome</keyword>
<name>A0A847REA3_9BACT</name>
<feature type="transmembrane region" description="Helical" evidence="1">
    <location>
        <begin position="76"/>
        <end position="93"/>
    </location>
</feature>
<evidence type="ECO:0000313" key="2">
    <source>
        <dbReference type="EMBL" id="NLR64340.1"/>
    </source>
</evidence>
<gene>
    <name evidence="2" type="ORF">HGH92_08485</name>
</gene>
<dbReference type="EMBL" id="JABAIA010000001">
    <property type="protein sequence ID" value="NLR64340.1"/>
    <property type="molecule type" value="Genomic_DNA"/>
</dbReference>
<feature type="transmembrane region" description="Helical" evidence="1">
    <location>
        <begin position="12"/>
        <end position="29"/>
    </location>
</feature>
<reference evidence="2 3" key="1">
    <citation type="submission" date="2020-04" db="EMBL/GenBank/DDBJ databases">
        <authorList>
            <person name="Yin C."/>
        </authorList>
    </citation>
    <scope>NUCLEOTIDE SEQUENCE [LARGE SCALE GENOMIC DNA]</scope>
    <source>
        <strain evidence="2 3">Ae27</strain>
    </source>
</reference>
<dbReference type="AlphaFoldDB" id="A0A847REA3"/>
<dbReference type="Proteomes" id="UP000570474">
    <property type="component" value="Unassembled WGS sequence"/>
</dbReference>
<protein>
    <submittedName>
        <fullName evidence="2">Uncharacterized protein</fullName>
    </submittedName>
</protein>
<proteinExistence type="predicted"/>
<feature type="transmembrane region" description="Helical" evidence="1">
    <location>
        <begin position="41"/>
        <end position="64"/>
    </location>
</feature>
<keyword evidence="1" id="KW-0472">Membrane</keyword>
<keyword evidence="1" id="KW-0812">Transmembrane</keyword>
<feature type="transmembrane region" description="Helical" evidence="1">
    <location>
        <begin position="197"/>
        <end position="216"/>
    </location>
</feature>
<comment type="caution">
    <text evidence="2">The sequence shown here is derived from an EMBL/GenBank/DDBJ whole genome shotgun (WGS) entry which is preliminary data.</text>
</comment>
<evidence type="ECO:0000313" key="3">
    <source>
        <dbReference type="Proteomes" id="UP000570474"/>
    </source>
</evidence>
<sequence length="439" mass="50710">MNEIFNSREQALYLWMFIILISVIIIPSTRKHLPGIIRIAFSSQFLCLYAIMLLYTLGIVFIFYKCSLWNASQLKNTIVWFLFSALASFFAINKIKSENEYIKEAIKETFSYTLVAEYLIGFYTFNFWVEFLSFPILILIIGMLVFTDKDPRYLSVKKLLSKLLSIIGLFLVGYTAYKLITEFDDFAVIGTLSDFLIPPALSIAFLPFIILLSKYLKYEANFTKVKFAIKDPYLSNYARLQALAHFGFSTQDLERWSSSLFIEKVDNKQDIIRSMKKLKQLKKIEKNPPVVNPVNGWSPYAAIDFLKYEGMETGYYKYVGENEWMACSTYLKLDDDLLANNIAYCAEGNEQFVQKLKIQLNVNNPNLSATAHLKFLSTAKELFSKALGIALPEDVEMNITEGTDYYSIYRDKEVKIAKNIWEGHKDHGYNLNLIIQLKC</sequence>
<feature type="transmembrane region" description="Helical" evidence="1">
    <location>
        <begin position="131"/>
        <end position="147"/>
    </location>
</feature>
<evidence type="ECO:0000256" key="1">
    <source>
        <dbReference type="SAM" id="Phobius"/>
    </source>
</evidence>
<organism evidence="2 3">
    <name type="scientific">Chitinophaga varians</name>
    <dbReference type="NCBI Taxonomy" id="2202339"/>
    <lineage>
        <taxon>Bacteria</taxon>
        <taxon>Pseudomonadati</taxon>
        <taxon>Bacteroidota</taxon>
        <taxon>Chitinophagia</taxon>
        <taxon>Chitinophagales</taxon>
        <taxon>Chitinophagaceae</taxon>
        <taxon>Chitinophaga</taxon>
    </lineage>
</organism>
<keyword evidence="1" id="KW-1133">Transmembrane helix</keyword>
<accession>A0A847REA3</accession>
<feature type="transmembrane region" description="Helical" evidence="1">
    <location>
        <begin position="159"/>
        <end position="177"/>
    </location>
</feature>
<dbReference type="RefSeq" id="WP_168870293.1">
    <property type="nucleotide sequence ID" value="NZ_JABAIA010000001.1"/>
</dbReference>